<feature type="compositionally biased region" description="Polar residues" evidence="1">
    <location>
        <begin position="54"/>
        <end position="65"/>
    </location>
</feature>
<evidence type="ECO:0000313" key="2">
    <source>
        <dbReference type="EMBL" id="BAN65431.1"/>
    </source>
</evidence>
<dbReference type="EMBL" id="AK441637">
    <property type="protein sequence ID" value="BAN65431.1"/>
    <property type="molecule type" value="mRNA"/>
</dbReference>
<reference evidence="2" key="1">
    <citation type="journal article" date="2014" name="BMC Genomics">
        <title>The Babesia bovis gene and promoter model: an update from full-length EST analysis.</title>
        <authorList>
            <person name="Yamagishi J."/>
            <person name="Wakaguri H."/>
            <person name="Yokoyama N."/>
            <person name="Yamashita R."/>
            <person name="Suzuki Y."/>
            <person name="Xuan X."/>
            <person name="Igarashi I."/>
        </authorList>
    </citation>
    <scope>NUCLEOTIDE SEQUENCE</scope>
    <source>
        <strain evidence="2">Texas</strain>
    </source>
</reference>
<proteinExistence type="evidence at transcript level"/>
<sequence>MPLSSCPMHQRYSTIKLYNDKANTLSKSIFPWKTPKGYNKDQISSDVANRPHNNKSQPSTPSTTLPAGRIGRNGCNVLDPTDFKTRTCKRT</sequence>
<evidence type="ECO:0000256" key="1">
    <source>
        <dbReference type="SAM" id="MobiDB-lite"/>
    </source>
</evidence>
<dbReference type="AlphaFoldDB" id="S6B8I2"/>
<feature type="region of interest" description="Disordered" evidence="1">
    <location>
        <begin position="33"/>
        <end position="91"/>
    </location>
</feature>
<organism evidence="2">
    <name type="scientific">Babesia bovis</name>
    <dbReference type="NCBI Taxonomy" id="5865"/>
    <lineage>
        <taxon>Eukaryota</taxon>
        <taxon>Sar</taxon>
        <taxon>Alveolata</taxon>
        <taxon>Apicomplexa</taxon>
        <taxon>Aconoidasida</taxon>
        <taxon>Piroplasmida</taxon>
        <taxon>Babesiidae</taxon>
        <taxon>Babesia</taxon>
    </lineage>
</organism>
<protein>
    <submittedName>
        <fullName evidence="2">Uncharacterized protein</fullName>
    </submittedName>
</protein>
<accession>S6B8I2</accession>
<name>S6B8I2_BABBO</name>